<reference evidence="2 3" key="1">
    <citation type="submission" date="2013-12" db="EMBL/GenBank/DDBJ databases">
        <title>Annotation of the Bibersteinia trehalosi USDA-ARS-USMARC-189 complete genome.</title>
        <authorList>
            <person name="Harhay G.P."/>
            <person name="McVey S."/>
            <person name="Clawson M.L."/>
            <person name="Bono J."/>
            <person name="Heaton M.P."/>
            <person name="Chitko-Mckown C.G."/>
            <person name="Harhay D.M."/>
            <person name="Smith T.P.L."/>
        </authorList>
    </citation>
    <scope>NUCLEOTIDE SEQUENCE [LARGE SCALE GENOMIC DNA]</scope>
    <source>
        <strain evidence="2 3">USDA-ARS-USMARC-189</strain>
    </source>
</reference>
<keyword evidence="1" id="KW-1133">Transmembrane helix</keyword>
<accession>A0ABM5PCA2</accession>
<keyword evidence="1" id="KW-0812">Transmembrane</keyword>
<dbReference type="EMBL" id="CP006955">
    <property type="protein sequence ID" value="AHG83063.1"/>
    <property type="molecule type" value="Genomic_DNA"/>
</dbReference>
<evidence type="ECO:0000256" key="1">
    <source>
        <dbReference type="SAM" id="Phobius"/>
    </source>
</evidence>
<gene>
    <name evidence="2" type="ORF">F543_1990</name>
</gene>
<name>A0ABM5PCA2_BIBTR</name>
<feature type="transmembrane region" description="Helical" evidence="1">
    <location>
        <begin position="21"/>
        <end position="37"/>
    </location>
</feature>
<dbReference type="Proteomes" id="UP000019092">
    <property type="component" value="Chromosome"/>
</dbReference>
<organism evidence="2 3">
    <name type="scientific">Bibersteinia trehalosi USDA-ARS-USMARC-189</name>
    <dbReference type="NCBI Taxonomy" id="1263831"/>
    <lineage>
        <taxon>Bacteria</taxon>
        <taxon>Pseudomonadati</taxon>
        <taxon>Pseudomonadota</taxon>
        <taxon>Gammaproteobacteria</taxon>
        <taxon>Pasteurellales</taxon>
        <taxon>Pasteurellaceae</taxon>
        <taxon>Bibersteinia</taxon>
    </lineage>
</organism>
<sequence length="38" mass="4498">MNKLKKGLHIMAQVWRKDKELYLVCVCAVVLYLNSIIY</sequence>
<evidence type="ECO:0000313" key="3">
    <source>
        <dbReference type="Proteomes" id="UP000019092"/>
    </source>
</evidence>
<evidence type="ECO:0000313" key="2">
    <source>
        <dbReference type="EMBL" id="AHG83063.1"/>
    </source>
</evidence>
<protein>
    <submittedName>
        <fullName evidence="2">Uncharacterized protein</fullName>
    </submittedName>
</protein>
<keyword evidence="1" id="KW-0472">Membrane</keyword>
<proteinExistence type="predicted"/>
<keyword evidence="3" id="KW-1185">Reference proteome</keyword>